<dbReference type="GO" id="GO:1905502">
    <property type="term" value="F:acetyl-CoA binding"/>
    <property type="evidence" value="ECO:0007669"/>
    <property type="project" value="TreeGrafter"/>
</dbReference>
<keyword evidence="3" id="KW-1185">Reference proteome</keyword>
<dbReference type="PANTHER" id="PTHR13538">
    <property type="entry name" value="N-ACETYLTRANSFERASE 6"/>
    <property type="match status" value="1"/>
</dbReference>
<dbReference type="CDD" id="cd04301">
    <property type="entry name" value="NAT_SF"/>
    <property type="match status" value="1"/>
</dbReference>
<dbReference type="Gene3D" id="3.40.630.30">
    <property type="match status" value="1"/>
</dbReference>
<dbReference type="Proteomes" id="UP000639338">
    <property type="component" value="Unassembled WGS sequence"/>
</dbReference>
<sequence length="199" mass="22673">MAYFNFRNIMKNSCYKIVPIHQRPDLFLDCCNLINAEWPSSNTRRLRTLGMSCDNFPTCLVLLNNDKVIGHCKISLVPNLSDSCFIESVVIDYEWRSQGLGSSLLRGTEEYILSKGLKNIYLATKGQEVFYIKNGYRICEPINLFNCGYVADNIVDEEKKITTKIGQFSSGPTPPPLPKIKLPINNKVITTKTYMIKNF</sequence>
<dbReference type="Pfam" id="PF00583">
    <property type="entry name" value="Acetyltransf_1"/>
    <property type="match status" value="1"/>
</dbReference>
<proteinExistence type="predicted"/>
<reference evidence="2 3" key="1">
    <citation type="submission" date="2020-08" db="EMBL/GenBank/DDBJ databases">
        <title>Aphidius gifuensis genome sequencing and assembly.</title>
        <authorList>
            <person name="Du Z."/>
        </authorList>
    </citation>
    <scope>NUCLEOTIDE SEQUENCE [LARGE SCALE GENOMIC DNA]</scope>
    <source>
        <strain evidence="2">YNYX2018</strain>
        <tissue evidence="2">Adults</tissue>
    </source>
</reference>
<organism evidence="2 3">
    <name type="scientific">Aphidius gifuensis</name>
    <name type="common">Parasitoid wasp</name>
    <dbReference type="NCBI Taxonomy" id="684658"/>
    <lineage>
        <taxon>Eukaryota</taxon>
        <taxon>Metazoa</taxon>
        <taxon>Ecdysozoa</taxon>
        <taxon>Arthropoda</taxon>
        <taxon>Hexapoda</taxon>
        <taxon>Insecta</taxon>
        <taxon>Pterygota</taxon>
        <taxon>Neoptera</taxon>
        <taxon>Endopterygota</taxon>
        <taxon>Hymenoptera</taxon>
        <taxon>Apocrita</taxon>
        <taxon>Ichneumonoidea</taxon>
        <taxon>Braconidae</taxon>
        <taxon>Aphidiinae</taxon>
        <taxon>Aphidius</taxon>
    </lineage>
</organism>
<dbReference type="InterPro" id="IPR039840">
    <property type="entry name" value="NAA80"/>
</dbReference>
<protein>
    <recommendedName>
        <fullName evidence="1">N-acetyltransferase domain-containing protein</fullName>
    </recommendedName>
</protein>
<dbReference type="SUPFAM" id="SSF55729">
    <property type="entry name" value="Acyl-CoA N-acyltransferases (Nat)"/>
    <property type="match status" value="1"/>
</dbReference>
<dbReference type="OrthoDB" id="329272at2759"/>
<comment type="caution">
    <text evidence="2">The sequence shown here is derived from an EMBL/GenBank/DDBJ whole genome shotgun (WGS) entry which is preliminary data.</text>
</comment>
<dbReference type="InterPro" id="IPR000182">
    <property type="entry name" value="GNAT_dom"/>
</dbReference>
<name>A0A834XQT4_APHGI</name>
<dbReference type="GO" id="GO:0008080">
    <property type="term" value="F:N-acetyltransferase activity"/>
    <property type="evidence" value="ECO:0007669"/>
    <property type="project" value="InterPro"/>
</dbReference>
<dbReference type="PANTHER" id="PTHR13538:SF4">
    <property type="entry name" value="N-ALPHA-ACETYLTRANSFERASE 80"/>
    <property type="match status" value="1"/>
</dbReference>
<evidence type="ECO:0000313" key="3">
    <source>
        <dbReference type="Proteomes" id="UP000639338"/>
    </source>
</evidence>
<dbReference type="PROSITE" id="PS51186">
    <property type="entry name" value="GNAT"/>
    <property type="match status" value="1"/>
</dbReference>
<evidence type="ECO:0000313" key="2">
    <source>
        <dbReference type="EMBL" id="KAF7990852.1"/>
    </source>
</evidence>
<evidence type="ECO:0000259" key="1">
    <source>
        <dbReference type="PROSITE" id="PS51186"/>
    </source>
</evidence>
<accession>A0A834XQT4</accession>
<dbReference type="EMBL" id="JACMRX010000004">
    <property type="protein sequence ID" value="KAF7990852.1"/>
    <property type="molecule type" value="Genomic_DNA"/>
</dbReference>
<gene>
    <name evidence="2" type="ORF">HCN44_000657</name>
</gene>
<dbReference type="InterPro" id="IPR016181">
    <property type="entry name" value="Acyl_CoA_acyltransferase"/>
</dbReference>
<dbReference type="GO" id="GO:0005737">
    <property type="term" value="C:cytoplasm"/>
    <property type="evidence" value="ECO:0007669"/>
    <property type="project" value="TreeGrafter"/>
</dbReference>
<feature type="domain" description="N-acetyltransferase" evidence="1">
    <location>
        <begin position="15"/>
        <end position="162"/>
    </location>
</feature>
<dbReference type="AlphaFoldDB" id="A0A834XQT4"/>